<organism evidence="1 2">
    <name type="scientific">Ensete ventricosum</name>
    <name type="common">Abyssinian banana</name>
    <name type="synonym">Musa ensete</name>
    <dbReference type="NCBI Taxonomy" id="4639"/>
    <lineage>
        <taxon>Eukaryota</taxon>
        <taxon>Viridiplantae</taxon>
        <taxon>Streptophyta</taxon>
        <taxon>Embryophyta</taxon>
        <taxon>Tracheophyta</taxon>
        <taxon>Spermatophyta</taxon>
        <taxon>Magnoliopsida</taxon>
        <taxon>Liliopsida</taxon>
        <taxon>Zingiberales</taxon>
        <taxon>Musaceae</taxon>
        <taxon>Ensete</taxon>
    </lineage>
</organism>
<evidence type="ECO:0000313" key="2">
    <source>
        <dbReference type="Proteomes" id="UP000287651"/>
    </source>
</evidence>
<reference evidence="1 2" key="1">
    <citation type="journal article" date="2014" name="Agronomy (Basel)">
        <title>A Draft Genome Sequence for Ensete ventricosum, the Drought-Tolerant Tree Against Hunger.</title>
        <authorList>
            <person name="Harrison J."/>
            <person name="Moore K.A."/>
            <person name="Paszkiewicz K."/>
            <person name="Jones T."/>
            <person name="Grant M."/>
            <person name="Ambacheew D."/>
            <person name="Muzemil S."/>
            <person name="Studholme D.J."/>
        </authorList>
    </citation>
    <scope>NUCLEOTIDE SEQUENCE [LARGE SCALE GENOMIC DNA]</scope>
</reference>
<dbReference type="EMBL" id="AMZH03003941">
    <property type="protein sequence ID" value="RRT70667.1"/>
    <property type="molecule type" value="Genomic_DNA"/>
</dbReference>
<protein>
    <submittedName>
        <fullName evidence="1">Uncharacterized protein</fullName>
    </submittedName>
</protein>
<dbReference type="AlphaFoldDB" id="A0A427A335"/>
<name>A0A427A335_ENSVE</name>
<dbReference type="GO" id="GO:0030688">
    <property type="term" value="C:preribosome, small subunit precursor"/>
    <property type="evidence" value="ECO:0007669"/>
    <property type="project" value="TreeGrafter"/>
</dbReference>
<sequence>MCSRYGSHVFRSLLCLCKGVPLDSSEEFHVSKPQATLAERLNGRPAQSGGSNSKNFQYGFPDIFKFLAALKLSVGDDQALSNAISILLGGDIKISEEGNFFSTSVKQEIMELLEDTASSHLLEVTTSFSF</sequence>
<dbReference type="GO" id="GO:0000056">
    <property type="term" value="P:ribosomal small subunit export from nucleus"/>
    <property type="evidence" value="ECO:0007669"/>
    <property type="project" value="TreeGrafter"/>
</dbReference>
<dbReference type="GO" id="GO:0000472">
    <property type="term" value="P:endonucleolytic cleavage to generate mature 5'-end of SSU-rRNA from (SSU-rRNA, 5.8S rRNA, LSU-rRNA)"/>
    <property type="evidence" value="ECO:0007669"/>
    <property type="project" value="TreeGrafter"/>
</dbReference>
<comment type="caution">
    <text evidence="1">The sequence shown here is derived from an EMBL/GenBank/DDBJ whole genome shotgun (WGS) entry which is preliminary data.</text>
</comment>
<dbReference type="GO" id="GO:0000447">
    <property type="term" value="P:endonucleolytic cleavage in ITS1 to separate SSU-rRNA from 5.8S rRNA and LSU-rRNA from tricistronic rRNA transcript (SSU-rRNA, 5.8S rRNA, LSU-rRNA)"/>
    <property type="evidence" value="ECO:0007669"/>
    <property type="project" value="TreeGrafter"/>
</dbReference>
<dbReference type="GO" id="GO:0030686">
    <property type="term" value="C:90S preribosome"/>
    <property type="evidence" value="ECO:0007669"/>
    <property type="project" value="TreeGrafter"/>
</dbReference>
<dbReference type="PANTHER" id="PTHR13102:SF0">
    <property type="entry name" value="NUCLEOLAR PROTEIN 9"/>
    <property type="match status" value="1"/>
</dbReference>
<evidence type="ECO:0000313" key="1">
    <source>
        <dbReference type="EMBL" id="RRT70667.1"/>
    </source>
</evidence>
<dbReference type="PANTHER" id="PTHR13102">
    <property type="entry name" value="NUCLEOLAR PROTEIN 9"/>
    <property type="match status" value="1"/>
</dbReference>
<dbReference type="GO" id="GO:0000480">
    <property type="term" value="P:endonucleolytic cleavage in 5'-ETS of tricistronic rRNA transcript (SSU-rRNA, 5.8S rRNA, LSU-rRNA)"/>
    <property type="evidence" value="ECO:0007669"/>
    <property type="project" value="TreeGrafter"/>
</dbReference>
<dbReference type="InterPro" id="IPR040000">
    <property type="entry name" value="NOP9"/>
</dbReference>
<dbReference type="GO" id="GO:0005730">
    <property type="term" value="C:nucleolus"/>
    <property type="evidence" value="ECO:0007669"/>
    <property type="project" value="TreeGrafter"/>
</dbReference>
<gene>
    <name evidence="1" type="ORF">B296_00007637</name>
</gene>
<proteinExistence type="predicted"/>
<accession>A0A427A335</accession>
<dbReference type="Proteomes" id="UP000287651">
    <property type="component" value="Unassembled WGS sequence"/>
</dbReference>
<dbReference type="GO" id="GO:0003723">
    <property type="term" value="F:RNA binding"/>
    <property type="evidence" value="ECO:0007669"/>
    <property type="project" value="InterPro"/>
</dbReference>